<evidence type="ECO:0000313" key="2">
    <source>
        <dbReference type="Proteomes" id="UP000499080"/>
    </source>
</evidence>
<keyword evidence="2" id="KW-1185">Reference proteome</keyword>
<accession>A0A4Y2VVJ8</accession>
<name>A0A4Y2VVJ8_ARAVE</name>
<dbReference type="AlphaFoldDB" id="A0A4Y2VVJ8"/>
<protein>
    <submittedName>
        <fullName evidence="1">Uncharacterized protein</fullName>
    </submittedName>
</protein>
<gene>
    <name evidence="1" type="ORF">AVEN_217309_1</name>
</gene>
<feature type="non-terminal residue" evidence="1">
    <location>
        <position position="61"/>
    </location>
</feature>
<proteinExistence type="predicted"/>
<reference evidence="1 2" key="1">
    <citation type="journal article" date="2019" name="Sci. Rep.">
        <title>Orb-weaving spider Araneus ventricosus genome elucidates the spidroin gene catalogue.</title>
        <authorList>
            <person name="Kono N."/>
            <person name="Nakamura H."/>
            <person name="Ohtoshi R."/>
            <person name="Moran D.A.P."/>
            <person name="Shinohara A."/>
            <person name="Yoshida Y."/>
            <person name="Fujiwara M."/>
            <person name="Mori M."/>
            <person name="Tomita M."/>
            <person name="Arakawa K."/>
        </authorList>
    </citation>
    <scope>NUCLEOTIDE SEQUENCE [LARGE SCALE GENOMIC DNA]</scope>
</reference>
<evidence type="ECO:0000313" key="1">
    <source>
        <dbReference type="EMBL" id="GBO28742.1"/>
    </source>
</evidence>
<sequence>MAVCSGGSKRKWPDFWGFGVRGGQAFRSGPRAYRSSLALVDAEGDSQEPVTFPLLGSVGGA</sequence>
<dbReference type="Proteomes" id="UP000499080">
    <property type="component" value="Unassembled WGS sequence"/>
</dbReference>
<comment type="caution">
    <text evidence="1">The sequence shown here is derived from an EMBL/GenBank/DDBJ whole genome shotgun (WGS) entry which is preliminary data.</text>
</comment>
<organism evidence="1 2">
    <name type="scientific">Araneus ventricosus</name>
    <name type="common">Orbweaver spider</name>
    <name type="synonym">Epeira ventricosa</name>
    <dbReference type="NCBI Taxonomy" id="182803"/>
    <lineage>
        <taxon>Eukaryota</taxon>
        <taxon>Metazoa</taxon>
        <taxon>Ecdysozoa</taxon>
        <taxon>Arthropoda</taxon>
        <taxon>Chelicerata</taxon>
        <taxon>Arachnida</taxon>
        <taxon>Araneae</taxon>
        <taxon>Araneomorphae</taxon>
        <taxon>Entelegynae</taxon>
        <taxon>Araneoidea</taxon>
        <taxon>Araneidae</taxon>
        <taxon>Araneus</taxon>
    </lineage>
</organism>
<dbReference type="EMBL" id="BGPR01051832">
    <property type="protein sequence ID" value="GBO28742.1"/>
    <property type="molecule type" value="Genomic_DNA"/>
</dbReference>